<keyword evidence="2" id="KW-1185">Reference proteome</keyword>
<dbReference type="EMBL" id="CM051397">
    <property type="protein sequence ID" value="KAJ4721011.1"/>
    <property type="molecule type" value="Genomic_DNA"/>
</dbReference>
<proteinExistence type="predicted"/>
<evidence type="ECO:0000313" key="2">
    <source>
        <dbReference type="Proteomes" id="UP001164539"/>
    </source>
</evidence>
<keyword evidence="1" id="KW-0436">Ligase</keyword>
<accession>A0ACC1YB81</accession>
<evidence type="ECO:0000313" key="1">
    <source>
        <dbReference type="EMBL" id="KAJ4721011.1"/>
    </source>
</evidence>
<dbReference type="Proteomes" id="UP001164539">
    <property type="component" value="Chromosome 4"/>
</dbReference>
<name>A0ACC1YB81_MELAZ</name>
<sequence length="127" mass="14315">MAKYNVVMKRKRAEKAVRKRAIHGEPNTGKLKTKPQNLSVSGKRQRKLLKKWRRGQKEAAEKGLFTMEDVEMAVNEGSVSTSEDTNKMTKFHMKKGLKLKQLKRRGKKGKTASKPATAEASADSMVE</sequence>
<gene>
    <name evidence="1" type="ORF">OWV82_008740</name>
</gene>
<organism evidence="1 2">
    <name type="scientific">Melia azedarach</name>
    <name type="common">Chinaberry tree</name>
    <dbReference type="NCBI Taxonomy" id="155640"/>
    <lineage>
        <taxon>Eukaryota</taxon>
        <taxon>Viridiplantae</taxon>
        <taxon>Streptophyta</taxon>
        <taxon>Embryophyta</taxon>
        <taxon>Tracheophyta</taxon>
        <taxon>Spermatophyta</taxon>
        <taxon>Magnoliopsida</taxon>
        <taxon>eudicotyledons</taxon>
        <taxon>Gunneridae</taxon>
        <taxon>Pentapetalae</taxon>
        <taxon>rosids</taxon>
        <taxon>malvids</taxon>
        <taxon>Sapindales</taxon>
        <taxon>Meliaceae</taxon>
        <taxon>Melia</taxon>
    </lineage>
</organism>
<comment type="caution">
    <text evidence="1">The sequence shown here is derived from an EMBL/GenBank/DDBJ whole genome shotgun (WGS) entry which is preliminary data.</text>
</comment>
<reference evidence="1 2" key="1">
    <citation type="journal article" date="2023" name="Science">
        <title>Complex scaffold remodeling in plant triterpene biosynthesis.</title>
        <authorList>
            <person name="De La Pena R."/>
            <person name="Hodgson H."/>
            <person name="Liu J.C."/>
            <person name="Stephenson M.J."/>
            <person name="Martin A.C."/>
            <person name="Owen C."/>
            <person name="Harkess A."/>
            <person name="Leebens-Mack J."/>
            <person name="Jimenez L.E."/>
            <person name="Osbourn A."/>
            <person name="Sattely E.S."/>
        </authorList>
    </citation>
    <scope>NUCLEOTIDE SEQUENCE [LARGE SCALE GENOMIC DNA]</scope>
    <source>
        <strain evidence="2">cv. JPN11</strain>
        <tissue evidence="1">Leaf</tissue>
    </source>
</reference>
<protein>
    <submittedName>
        <fullName evidence="1">Serine--tRNA ligase</fullName>
    </submittedName>
</protein>